<dbReference type="PANTHER" id="PTHR22929">
    <property type="entry name" value="RNA POLYMERASE III TRANSCRIPTION INITIATION FACTOR B"/>
    <property type="match status" value="1"/>
</dbReference>
<feature type="compositionally biased region" description="Basic and acidic residues" evidence="2">
    <location>
        <begin position="1038"/>
        <end position="1050"/>
    </location>
</feature>
<feature type="compositionally biased region" description="Basic and acidic residues" evidence="2">
    <location>
        <begin position="1202"/>
        <end position="1218"/>
    </location>
</feature>
<protein>
    <recommendedName>
        <fullName evidence="3">Myb-like domain-containing protein</fullName>
    </recommendedName>
</protein>
<dbReference type="GO" id="GO:0070898">
    <property type="term" value="P:RNA polymerase III preinitiation complex assembly"/>
    <property type="evidence" value="ECO:0007669"/>
    <property type="project" value="TreeGrafter"/>
</dbReference>
<dbReference type="SMART" id="SM00717">
    <property type="entry name" value="SANT"/>
    <property type="match status" value="1"/>
</dbReference>
<feature type="compositionally biased region" description="Basic and acidic residues" evidence="2">
    <location>
        <begin position="1537"/>
        <end position="1549"/>
    </location>
</feature>
<dbReference type="Pfam" id="PF15963">
    <property type="entry name" value="Myb_DNA-bind_7"/>
    <property type="match status" value="1"/>
</dbReference>
<feature type="compositionally biased region" description="Polar residues" evidence="2">
    <location>
        <begin position="735"/>
        <end position="744"/>
    </location>
</feature>
<feature type="region of interest" description="Disordered" evidence="2">
    <location>
        <begin position="2017"/>
        <end position="2110"/>
    </location>
</feature>
<feature type="compositionally biased region" description="Basic and acidic residues" evidence="2">
    <location>
        <begin position="409"/>
        <end position="418"/>
    </location>
</feature>
<feature type="compositionally biased region" description="Acidic residues" evidence="2">
    <location>
        <begin position="228"/>
        <end position="239"/>
    </location>
</feature>
<feature type="region of interest" description="Disordered" evidence="2">
    <location>
        <begin position="1143"/>
        <end position="1227"/>
    </location>
</feature>
<feature type="region of interest" description="Disordered" evidence="2">
    <location>
        <begin position="783"/>
        <end position="882"/>
    </location>
</feature>
<feature type="region of interest" description="Disordered" evidence="2">
    <location>
        <begin position="2547"/>
        <end position="2580"/>
    </location>
</feature>
<feature type="region of interest" description="Disordered" evidence="2">
    <location>
        <begin position="1911"/>
        <end position="2005"/>
    </location>
</feature>
<feature type="compositionally biased region" description="Polar residues" evidence="2">
    <location>
        <begin position="2554"/>
        <end position="2571"/>
    </location>
</feature>
<feature type="region of interest" description="Disordered" evidence="2">
    <location>
        <begin position="2639"/>
        <end position="2727"/>
    </location>
</feature>
<feature type="coiled-coil region" evidence="1">
    <location>
        <begin position="145"/>
        <end position="176"/>
    </location>
</feature>
<feature type="compositionally biased region" description="Polar residues" evidence="2">
    <location>
        <begin position="2794"/>
        <end position="2809"/>
    </location>
</feature>
<feature type="compositionally biased region" description="Basic and acidic residues" evidence="2">
    <location>
        <begin position="2026"/>
        <end position="2051"/>
    </location>
</feature>
<feature type="compositionally biased region" description="Basic and acidic residues" evidence="2">
    <location>
        <begin position="2411"/>
        <end position="2425"/>
    </location>
</feature>
<feature type="region of interest" description="Disordered" evidence="2">
    <location>
        <begin position="1510"/>
        <end position="1529"/>
    </location>
</feature>
<feature type="region of interest" description="Disordered" evidence="2">
    <location>
        <begin position="2767"/>
        <end position="2831"/>
    </location>
</feature>
<organism evidence="4 5">
    <name type="scientific">Ovis aries</name>
    <name type="common">Sheep</name>
    <dbReference type="NCBI Taxonomy" id="9940"/>
    <lineage>
        <taxon>Eukaryota</taxon>
        <taxon>Metazoa</taxon>
        <taxon>Chordata</taxon>
        <taxon>Craniata</taxon>
        <taxon>Vertebrata</taxon>
        <taxon>Euteleostomi</taxon>
        <taxon>Mammalia</taxon>
        <taxon>Eutheria</taxon>
        <taxon>Laurasiatheria</taxon>
        <taxon>Artiodactyla</taxon>
        <taxon>Ruminantia</taxon>
        <taxon>Pecora</taxon>
        <taxon>Bovidae</taxon>
        <taxon>Caprinae</taxon>
        <taxon>Ovis</taxon>
    </lineage>
</organism>
<feature type="region of interest" description="Disordered" evidence="2">
    <location>
        <begin position="1537"/>
        <end position="1696"/>
    </location>
</feature>
<feature type="compositionally biased region" description="Basic and acidic residues" evidence="2">
    <location>
        <begin position="133"/>
        <end position="142"/>
    </location>
</feature>
<feature type="compositionally biased region" description="Basic and acidic residues" evidence="2">
    <location>
        <begin position="1617"/>
        <end position="1626"/>
    </location>
</feature>
<feature type="compositionally biased region" description="Polar residues" evidence="2">
    <location>
        <begin position="1563"/>
        <end position="1574"/>
    </location>
</feature>
<feature type="compositionally biased region" description="Acidic residues" evidence="2">
    <location>
        <begin position="1384"/>
        <end position="1396"/>
    </location>
</feature>
<name>A0A835ZS75_SHEEP</name>
<feature type="compositionally biased region" description="Basic and acidic residues" evidence="2">
    <location>
        <begin position="1090"/>
        <end position="1106"/>
    </location>
</feature>
<feature type="region of interest" description="Disordered" evidence="2">
    <location>
        <begin position="1"/>
        <end position="142"/>
    </location>
</feature>
<feature type="compositionally biased region" description="Basic residues" evidence="2">
    <location>
        <begin position="2068"/>
        <end position="2077"/>
    </location>
</feature>
<feature type="compositionally biased region" description="Basic and acidic residues" evidence="2">
    <location>
        <begin position="897"/>
        <end position="931"/>
    </location>
</feature>
<feature type="compositionally biased region" description="Low complexity" evidence="2">
    <location>
        <begin position="99"/>
        <end position="119"/>
    </location>
</feature>
<feature type="compositionally biased region" description="Basic and acidic residues" evidence="2">
    <location>
        <begin position="633"/>
        <end position="672"/>
    </location>
</feature>
<feature type="compositionally biased region" description="Polar residues" evidence="2">
    <location>
        <begin position="1605"/>
        <end position="1616"/>
    </location>
</feature>
<feature type="region of interest" description="Disordered" evidence="2">
    <location>
        <begin position="1034"/>
        <end position="1057"/>
    </location>
</feature>
<evidence type="ECO:0000256" key="1">
    <source>
        <dbReference type="SAM" id="Coils"/>
    </source>
</evidence>
<feature type="compositionally biased region" description="Basic and acidic residues" evidence="2">
    <location>
        <begin position="1170"/>
        <end position="1192"/>
    </location>
</feature>
<feature type="compositionally biased region" description="Basic and acidic residues" evidence="2">
    <location>
        <begin position="204"/>
        <end position="227"/>
    </location>
</feature>
<comment type="caution">
    <text evidence="4">The sequence shown here is derived from an EMBL/GenBank/DDBJ whole genome shotgun (WGS) entry which is preliminary data.</text>
</comment>
<feature type="compositionally biased region" description="Polar residues" evidence="2">
    <location>
        <begin position="2705"/>
        <end position="2719"/>
    </location>
</feature>
<feature type="compositionally biased region" description="Basic and acidic residues" evidence="2">
    <location>
        <begin position="2676"/>
        <end position="2685"/>
    </location>
</feature>
<accession>A0A835ZS75</accession>
<feature type="compositionally biased region" description="Basic and acidic residues" evidence="2">
    <location>
        <begin position="2360"/>
        <end position="2370"/>
    </location>
</feature>
<dbReference type="GO" id="GO:0001156">
    <property type="term" value="F:TFIIIC-class transcription factor complex binding"/>
    <property type="evidence" value="ECO:0007669"/>
    <property type="project" value="TreeGrafter"/>
</dbReference>
<feature type="compositionally biased region" description="Basic and acidic residues" evidence="2">
    <location>
        <begin position="1286"/>
        <end position="1302"/>
    </location>
</feature>
<feature type="compositionally biased region" description="Basic and acidic residues" evidence="2">
    <location>
        <begin position="585"/>
        <end position="598"/>
    </location>
</feature>
<feature type="domain" description="Myb-like" evidence="3">
    <location>
        <begin position="300"/>
        <end position="348"/>
    </location>
</feature>
<feature type="compositionally biased region" description="Basic and acidic residues" evidence="2">
    <location>
        <begin position="1932"/>
        <end position="1950"/>
    </location>
</feature>
<feature type="compositionally biased region" description="Basic and acidic residues" evidence="2">
    <location>
        <begin position="953"/>
        <end position="968"/>
    </location>
</feature>
<feature type="region of interest" description="Disordered" evidence="2">
    <location>
        <begin position="196"/>
        <end position="239"/>
    </location>
</feature>
<feature type="compositionally biased region" description="Polar residues" evidence="2">
    <location>
        <begin position="541"/>
        <end position="565"/>
    </location>
</feature>
<feature type="compositionally biased region" description="Basic and acidic residues" evidence="2">
    <location>
        <begin position="789"/>
        <end position="799"/>
    </location>
</feature>
<feature type="region of interest" description="Disordered" evidence="2">
    <location>
        <begin position="897"/>
        <end position="935"/>
    </location>
</feature>
<feature type="compositionally biased region" description="Low complexity" evidence="2">
    <location>
        <begin position="834"/>
        <end position="848"/>
    </location>
</feature>
<feature type="compositionally biased region" description="Basic and acidic residues" evidence="2">
    <location>
        <begin position="849"/>
        <end position="877"/>
    </location>
</feature>
<feature type="compositionally biased region" description="Low complexity" evidence="2">
    <location>
        <begin position="2426"/>
        <end position="2439"/>
    </location>
</feature>
<dbReference type="InterPro" id="IPR001005">
    <property type="entry name" value="SANT/Myb"/>
</dbReference>
<dbReference type="GO" id="GO:0000126">
    <property type="term" value="C:transcription factor TFIIIB complex"/>
    <property type="evidence" value="ECO:0007669"/>
    <property type="project" value="TreeGrafter"/>
</dbReference>
<feature type="compositionally biased region" description="Polar residues" evidence="2">
    <location>
        <begin position="1636"/>
        <end position="1649"/>
    </location>
</feature>
<feature type="compositionally biased region" description="Basic and acidic residues" evidence="2">
    <location>
        <begin position="1397"/>
        <end position="1407"/>
    </location>
</feature>
<feature type="compositionally biased region" description="Basic residues" evidence="2">
    <location>
        <begin position="2052"/>
        <end position="2061"/>
    </location>
</feature>
<proteinExistence type="predicted"/>
<evidence type="ECO:0000259" key="3">
    <source>
        <dbReference type="SMART" id="SM00717"/>
    </source>
</evidence>
<sequence length="2849" mass="317882">MFRRARLSVKPNVRPGAGARASTAPNSQREQEPPRPQEPAAASAPKPPESTDVPPVDFGEAEPQDKTPKSSVEKTDDGKDVEESSKPSFTVSQKRKRIPSTSSLVKPSVSVPSEPHPLSTVNQEAPQPNPVPTKEKQPCSDRYRIYKAQKLREMLKEELRKEKKQWKNKYAVNETQRPPDRSKMTMRDFIYYLPESNPMTSSLEQEKKTEKSSTPVRTREQESKTTPDGEDNDEVEEELDDGPLLVPRVKVAEDGSIILDEESLTVEVLRTKGPCVVEENDPIFERGSTTTYSSFRKSYYSKPWSNKETDMFFLAISMVGTDFSMIGQLFPHRARIEIKNKFKREEKTNGWRIDKAFQEKRPFDFDFFAHLLQKVLAEEEKRKQKSVKNQSSKEKKSSKSRKNVKVKKVANDDRDESVSTKISNSGRSQKDAQTVEEELQSLTLSEQDSEQNALELDVNQKKRRRKNQGEGSEQEVHFSGSATVQPGSSKGEKHKNKGLCLSPEINENESSKEQELPCVQDTDDLVGLSSSEDAEKRTDPILSSSQQDVISVATETAESNTSDLPSSEGGVRALCEVNSAESSCTEERDVDLKDKSLEPDQTETIKPMTRGRLQRPKPNLSRAVGKKSVLSRGKTDAEDKSLHKETPVEKSPMEKDGISGMENTEKGNREPDSVSNLSEKTCLQEDDQPKAFRPARLMRGLLQRPKPNVGKAAERKGTLTSQEKPGASIEKNENESCINRNTPEQIEDQSCENFECEDIASLPEKKDSSFQNVQSDEPKAVNECLSIQEDNRANKDVRIPKTRFQKPKPNLGRRTGRRGISSKEEVPKEVIASEEMTAALRETATLETSLREKEPVETNTTKEMESDLKEIGRKDISSWDITPEMSDVAVEMETDLKETEKNDISPREKMPEISDVTVEMKTDLKETEKNDISTMEKIPEMIAVIAEMETDLKETGKNDISPREKIPEMSDVTAEMETDLEETEKYDISPREKMPEMSPIIADMETDLKETGKNGISPRETVPEMIDVTAEMETDLEETGKNDIFPREEIPEMSDVTVEMKTDLKEVGTNDIPPREKMPEMIDVTAEMGTDLKETKKNDISPREEIPEMSDVTVEMKTDLKEAGTNDIPPREKMAEMIDVTAEMGTDLKETGKNDISPREEIPEMSDVTVEMKTDLKEVGTNDIPPREKIPEMIDVTAEMGTDLKETRKNDISPREEIPEMSDVTVEMKTDLKEVGTNDIPPREKMPEMIDVTAEMGTDLKETGKNDISPKEKIPEMIDVTAEMGTDLKETGKDNVSPREEIPEMIDISVELETDSRETGKNDIFAREKMPEMSDVTAEMETDLKETRREIFPGEEITVVTEATEERKTDLEETERREMSLEENVPEEVDTICEVETDLKKTEREVSPNEEIAEMPGAAEEVETGLEETDGREISTQKNASEVKTVGDEMDIDLKEIGIEISPREKILLGISATGERETGVEETGQTDIFLMEKASAKVAAIEEIEADLRDTGKEISLTKSRSEEIEKSVADLKNVEKIDISLREKEPEETGTSSRAEADPLQASSGDSSTVPSLTKRDLGREVLSAVVHTSVEEKNSEKEVSSQLSHLNISSQSSELDKIEDQRMRPPSVPEQFSDVNISKSLPQEQTPCEVKLTPFVRSRFKRPKPNLARAASKRETTKAEKHAPGKEVEADETETVVIQQNCEQMSTLPSQHDVASLMTSREKDKLDHGPEETVILPCVQTEKDLSPLSSCESKEESQSTQAQEKKLVVSMGTHNINTFEQGIKERVIQSAPLVRGRLQRPRPNLRKVGQRQVIEKSETKETTKEEKTLQKDETGEKFLTVPNSQIATEIEVVSSEVSEGRMSENQSHVLLENVHINKVDVLDEKMRHGHETYVPSPPQMIGRQFQRAKPNLGRAQSKKEASDVEEDRADQRKARKPEDSLSQHEGSDSQLLPKGKPEFLTSLEVSARKDSVGSEETELAKKDAQSEVEPSGSVGEKTGEDNSLCAVVEKRCISKPSSPQLLKEPDNSKIALDRRRALSSASEREIDHSRRRVRRKVKPSIPKGRGSKRSRSKTSKKEPRASRSVLVTLRASQEEDEDDGEDFESDYEEESYHLAPEEVNKAPVFVPIGLRSPEPVPVQIEETMEELVIPTNVTDVGCVTVVEHQLSSNVDVIPQEMRQEENLNALSVEMTIGEHSQAETESTNDGSTEAAITLLTMGDLVLQSEISPEQSDGICILPDAHSVDQSHIPFSPDNVNLKIVHECQEPSSPGHNTSPSVEQNKIVLDVDKQNTKEEIGLTEVKENTTSSRTTTSEVTNNVRKRSRFAKPKPDLKKMLGTKRFGAHQKVPSLFVTKGEEVEIQRETEKNASQETELEDKNLGSVTATESTEQSKVASAHGVEETSISQEAHLTERGEDQEGRSEEVPISSVAPAVSSESGPHTGGLGMGLGESSVEEPLGKDFNGDPVLTLNVPECIPTSIPEVQQENVNDLQDITVNLVNVHQDGEDEQTFILTLVEIPEEYADSTMQLMPNPLLPAPILVKSMNTKEREDTSISFPGTSVGQDDTCLSNSERDDSEKSAANLNLVSRKRYHCSVDESDHVPPAKKTSLTSIDDCQKYTSEVCSKELKNVLEETGESYKGQDIFPTSGNIQTISEPPKEQLEPTSQSIRSGSLDKITDTQEKDASQLPQDEMMVSDKEERTCAASESEQMGSITSSSKPPLTRPGRRPLGFLSLLCSKNSLDSDEPTQVHCKKRLKPVIPVSRQNLKRCNLPSVSQKKTRESSDVPSPSVVDNTQHTNNASSATQVSHNRPLLKGECKGGQNRVPEEEPTTVSEYFFNDIFIEVDETE</sequence>
<gene>
    <name evidence="4" type="ORF">JEQ12_006786</name>
</gene>
<feature type="compositionally biased region" description="Basic and acidic residues" evidence="2">
    <location>
        <begin position="1364"/>
        <end position="1380"/>
    </location>
</feature>
<evidence type="ECO:0000313" key="4">
    <source>
        <dbReference type="EMBL" id="KAG5199086.1"/>
    </source>
</evidence>
<dbReference type="SUPFAM" id="SSF46689">
    <property type="entry name" value="Homeodomain-like"/>
    <property type="match status" value="1"/>
</dbReference>
<feature type="region of interest" description="Disordered" evidence="2">
    <location>
        <begin position="1283"/>
        <end position="1440"/>
    </location>
</feature>
<evidence type="ECO:0000313" key="5">
    <source>
        <dbReference type="Proteomes" id="UP000664991"/>
    </source>
</evidence>
<evidence type="ECO:0000256" key="2">
    <source>
        <dbReference type="SAM" id="MobiDB-lite"/>
    </source>
</evidence>
<feature type="region of interest" description="Disordered" evidence="2">
    <location>
        <begin position="379"/>
        <end position="744"/>
    </location>
</feature>
<feature type="region of interest" description="Disordered" evidence="2">
    <location>
        <begin position="1087"/>
        <end position="1113"/>
    </location>
</feature>
<feature type="compositionally biased region" description="Basic residues" evidence="2">
    <location>
        <begin position="398"/>
        <end position="408"/>
    </location>
</feature>
<dbReference type="InterPro" id="IPR039467">
    <property type="entry name" value="TFIIIB_B''_Myb"/>
</dbReference>
<feature type="compositionally biased region" description="Polar residues" evidence="2">
    <location>
        <begin position="2382"/>
        <end position="2395"/>
    </location>
</feature>
<feature type="compositionally biased region" description="Basic and acidic residues" evidence="2">
    <location>
        <begin position="63"/>
        <end position="85"/>
    </location>
</feature>
<dbReference type="InterPro" id="IPR009057">
    <property type="entry name" value="Homeodomain-like_sf"/>
</dbReference>
<dbReference type="Proteomes" id="UP000664991">
    <property type="component" value="Unassembled WGS sequence"/>
</dbReference>
<keyword evidence="1" id="KW-0175">Coiled coil</keyword>
<feature type="compositionally biased region" description="Basic and acidic residues" evidence="2">
    <location>
        <begin position="1969"/>
        <end position="1988"/>
    </location>
</feature>
<feature type="compositionally biased region" description="Acidic residues" evidence="2">
    <location>
        <begin position="2097"/>
        <end position="2110"/>
    </location>
</feature>
<feature type="compositionally biased region" description="Basic and acidic residues" evidence="2">
    <location>
        <begin position="1314"/>
        <end position="1332"/>
    </location>
</feature>
<feature type="compositionally biased region" description="Basic and acidic residues" evidence="2">
    <location>
        <begin position="1592"/>
        <end position="1602"/>
    </location>
</feature>
<feature type="compositionally biased region" description="Basic and acidic residues" evidence="2">
    <location>
        <begin position="983"/>
        <end position="995"/>
    </location>
</feature>
<feature type="compositionally biased region" description="Basic and acidic residues" evidence="2">
    <location>
        <begin position="1146"/>
        <end position="1162"/>
    </location>
</feature>
<feature type="compositionally biased region" description="Basic and acidic residues" evidence="2">
    <location>
        <begin position="1675"/>
        <end position="1691"/>
    </location>
</feature>
<feature type="region of interest" description="Disordered" evidence="2">
    <location>
        <begin position="953"/>
        <end position="997"/>
    </location>
</feature>
<dbReference type="PANTHER" id="PTHR22929:SF0">
    <property type="entry name" value="TRANSCRIPTION FACTOR TFIIIB COMPONENT B'' HOMOLOG"/>
    <property type="match status" value="1"/>
</dbReference>
<feature type="compositionally biased region" description="Basic and acidic residues" evidence="2">
    <location>
        <begin position="1342"/>
        <end position="1352"/>
    </location>
</feature>
<feature type="region of interest" description="Disordered" evidence="2">
    <location>
        <begin position="2360"/>
        <end position="2463"/>
    </location>
</feature>
<feature type="compositionally biased region" description="Polar residues" evidence="2">
    <location>
        <begin position="2645"/>
        <end position="2655"/>
    </location>
</feature>
<dbReference type="EMBL" id="JAEMGP010000016">
    <property type="protein sequence ID" value="KAG5199086.1"/>
    <property type="molecule type" value="Genomic_DNA"/>
</dbReference>
<reference evidence="4 5" key="1">
    <citation type="submission" date="2020-12" db="EMBL/GenBank/DDBJ databases">
        <title>De novo assembly of Tibetan sheep genome.</title>
        <authorList>
            <person name="Li X."/>
        </authorList>
    </citation>
    <scope>NUCLEOTIDE SEQUENCE [LARGE SCALE GENOMIC DNA]</scope>
    <source>
        <tissue evidence="4">Heart</tissue>
    </source>
</reference>